<proteinExistence type="predicted"/>
<dbReference type="STRING" id="313367.JSE7799_00494"/>
<accession>A0A0M7B958</accession>
<evidence type="ECO:0000313" key="2">
    <source>
        <dbReference type="Proteomes" id="UP000049455"/>
    </source>
</evidence>
<dbReference type="OrthoDB" id="7658074at2"/>
<protein>
    <recommendedName>
        <fullName evidence="3">Flp pilus assembly protein, pilin Flp</fullName>
    </recommendedName>
</protein>
<dbReference type="RefSeq" id="WP_055662188.1">
    <property type="nucleotide sequence ID" value="NZ_CYPR01000023.1"/>
</dbReference>
<dbReference type="Proteomes" id="UP000049455">
    <property type="component" value="Unassembled WGS sequence"/>
</dbReference>
<gene>
    <name evidence="1" type="ORF">JSE7799_00494</name>
</gene>
<name>A0A0M7B958_9RHOB</name>
<keyword evidence="2" id="KW-1185">Reference proteome</keyword>
<evidence type="ECO:0008006" key="3">
    <source>
        <dbReference type="Google" id="ProtNLM"/>
    </source>
</evidence>
<organism evidence="1 2">
    <name type="scientific">Jannaschia seosinensis</name>
    <dbReference type="NCBI Taxonomy" id="313367"/>
    <lineage>
        <taxon>Bacteria</taxon>
        <taxon>Pseudomonadati</taxon>
        <taxon>Pseudomonadota</taxon>
        <taxon>Alphaproteobacteria</taxon>
        <taxon>Rhodobacterales</taxon>
        <taxon>Roseobacteraceae</taxon>
        <taxon>Jannaschia</taxon>
    </lineage>
</organism>
<dbReference type="EMBL" id="CYPR01000023">
    <property type="protein sequence ID" value="CUH19764.1"/>
    <property type="molecule type" value="Genomic_DNA"/>
</dbReference>
<evidence type="ECO:0000313" key="1">
    <source>
        <dbReference type="EMBL" id="CUH19764.1"/>
    </source>
</evidence>
<dbReference type="AlphaFoldDB" id="A0A0M7B958"/>
<reference evidence="1 2" key="1">
    <citation type="submission" date="2015-09" db="EMBL/GenBank/DDBJ databases">
        <authorList>
            <person name="Jackson K.R."/>
            <person name="Lunt B.L."/>
            <person name="Fisher J.N.B."/>
            <person name="Gardner A.V."/>
            <person name="Bailey M.E."/>
            <person name="Deus L.M."/>
            <person name="Earl A.S."/>
            <person name="Gibby P.D."/>
            <person name="Hartmann K.A."/>
            <person name="Liu J.E."/>
            <person name="Manci A.M."/>
            <person name="Nielsen D.A."/>
            <person name="Solomon M.B."/>
            <person name="Breakwell D.P."/>
            <person name="Burnett S.H."/>
            <person name="Grose J.H."/>
        </authorList>
    </citation>
    <scope>NUCLEOTIDE SEQUENCE [LARGE SCALE GENOMIC DNA]</scope>
    <source>
        <strain evidence="1 2">CECT 7799</strain>
    </source>
</reference>
<sequence>MSFVPEAVCRFAGNEKGAVTVEWVVLAGAVTGLGLAMSAVINEGFLSLSGTVDSELRGKKYATAGTTYTDGFDHGAGGWDNGRVSDIPGIGNVLGPLPRTGGAESTSRTFFTDPDAADVSFEFDMLGMDELEADDSSTIYINGAAVGSISVSGGHATFTASEGNAERNISVRTQNIDSGVNLGGGSAPDARTAVQVTIGNDGSGQVSIGFGSDTSTGADNESFAVDNFSALGIDDGLNNSSTETGAGA</sequence>